<dbReference type="Pfam" id="PF01315">
    <property type="entry name" value="Ald_Xan_dh_C"/>
    <property type="match status" value="1"/>
</dbReference>
<accession>A0A0F7FNR4</accession>
<proteinExistence type="predicted"/>
<dbReference type="Pfam" id="PF13478">
    <property type="entry name" value="XdhC_C"/>
    <property type="match status" value="1"/>
</dbReference>
<dbReference type="SUPFAM" id="SSF56003">
    <property type="entry name" value="Molybdenum cofactor-binding domain"/>
    <property type="match status" value="1"/>
</dbReference>
<name>A0A0F7FNR4_9ACTN</name>
<dbReference type="PATRIC" id="fig|408015.6.peg.240"/>
<dbReference type="InterPro" id="IPR037165">
    <property type="entry name" value="AldOxase/xan_DH_Mopterin-bd_sf"/>
</dbReference>
<dbReference type="KEGG" id="sxi:SXIM_02180"/>
<dbReference type="InterPro" id="IPR036856">
    <property type="entry name" value="Ald_Oxase/Xan_DH_a/b_sf"/>
</dbReference>
<evidence type="ECO:0000313" key="5">
    <source>
        <dbReference type="EMBL" id="AKG41602.1"/>
    </source>
</evidence>
<reference evidence="5" key="1">
    <citation type="submission" date="2019-08" db="EMBL/GenBank/DDBJ databases">
        <title>Complete genome sequence of a mangrove-derived Streptomyces xiamenensis.</title>
        <authorList>
            <person name="Xu J."/>
        </authorList>
    </citation>
    <scope>NUCLEOTIDE SEQUENCE</scope>
    <source>
        <strain evidence="5">318</strain>
    </source>
</reference>
<gene>
    <name evidence="5" type="ORF">SXIM_02180</name>
</gene>
<dbReference type="PANTHER" id="PTHR11908">
    <property type="entry name" value="XANTHINE DEHYDROGENASE"/>
    <property type="match status" value="1"/>
</dbReference>
<feature type="region of interest" description="Disordered" evidence="3">
    <location>
        <begin position="245"/>
        <end position="270"/>
    </location>
</feature>
<dbReference type="Pfam" id="PF02738">
    <property type="entry name" value="MoCoBD_1"/>
    <property type="match status" value="1"/>
</dbReference>
<dbReference type="Gene3D" id="3.40.50.720">
    <property type="entry name" value="NAD(P)-binding Rossmann-like Domain"/>
    <property type="match status" value="1"/>
</dbReference>
<dbReference type="PANTHER" id="PTHR11908:SF132">
    <property type="entry name" value="ALDEHYDE OXIDASE 1-RELATED"/>
    <property type="match status" value="1"/>
</dbReference>
<dbReference type="Gene3D" id="3.90.1170.50">
    <property type="entry name" value="Aldehyde oxidase/xanthine dehydrogenase, a/b hammerhead"/>
    <property type="match status" value="1"/>
</dbReference>
<dbReference type="SMART" id="SM01008">
    <property type="entry name" value="Ald_Xan_dh_C"/>
    <property type="match status" value="1"/>
</dbReference>
<sequence>MVVCALTHDPKCDMPLLTAALRLPVAYVGVAGSRRTHEERLARLRGAGPTDHELDWLRSPIGLDLGARPPETALSIAAEIVAHPRAGAGADLRPGAHPLARRPADGRRSQQSGVRMTVSPVGREVARVDGRLKVTGAARYSGDYSATNTSYAHVVTSTVARGTIRSIDTVAALAAPGVLRVYVAGDGRLRLYALAPEFSFFGENYIPLQDRTVRYYGQIIAVVVAGSVEQARDAAALITVTYDAQPPRSSLADGPREPSDPTSSGEPSSVTVLAPGVESIDEALAASEVVVEADFEQPVQHHAAMEPHTVLAEWDGDGVTVHAGAQMPTPFTILLAQRLGVLPQQVRLVGRYIGGGFGARVIVWSEAPVAAAAARELGRPVKLTLTREQMFTLVGHRPHLIQTVRLGASRNGVLNAISHESVAERPAAGGWNMIPGHSTSDTLYNTPNLRINPQQVILDMPSSWAMRAPNEAPGAFALETAMDELAVATGVDPVELRLRNYATVSPSTARPWSSKHLDECYRDGARRFGWSARSATPRARVDGQWLVGTGMSSAAYPAARQAASVRIRLRDDDAAVVSTGTSDLGTGAWTMVAVAGADALGLPLERVTAEIGDSALPPGAPAVGSGATHSTVPAVVAAARDTIAALKQLAVTHSGSPWHGATAEDLRYEQGRLYGNDRSMTFGELLRALGSRGLDATASEPAGDPPGYSFHTFGAHFCEVRVNRFTREIRVTRFTTVVDAGRTINARAARSQIVGGVIFGISGALLEENHLERDTGRLAASTLADYLVPVNADIPDIDVHLLDRPDPHLTGPLVEDGGEVGTRSLGARGLGEIGTVGSAAAVGNAVFNATGIRVRKLPITLDKLL</sequence>
<dbReference type="InterPro" id="IPR027051">
    <property type="entry name" value="XdhC_Rossmann_dom"/>
</dbReference>
<evidence type="ECO:0000256" key="3">
    <source>
        <dbReference type="SAM" id="MobiDB-lite"/>
    </source>
</evidence>
<dbReference type="InterPro" id="IPR008274">
    <property type="entry name" value="AldOxase/xan_DH_MoCoBD1"/>
</dbReference>
<dbReference type="Proteomes" id="UP000034034">
    <property type="component" value="Chromosome"/>
</dbReference>
<dbReference type="HOGENOM" id="CLU_001681_2_2_11"/>
<evidence type="ECO:0000256" key="1">
    <source>
        <dbReference type="ARBA" id="ARBA00022505"/>
    </source>
</evidence>
<feature type="compositionally biased region" description="Polar residues" evidence="3">
    <location>
        <begin position="260"/>
        <end position="270"/>
    </location>
</feature>
<keyword evidence="2" id="KW-0560">Oxidoreductase</keyword>
<dbReference type="EMBL" id="CP009922">
    <property type="protein sequence ID" value="AKG41602.1"/>
    <property type="molecule type" value="Genomic_DNA"/>
</dbReference>
<protein>
    <submittedName>
        <fullName evidence="5">Aldehyde oxidase and xanthine dehydrogenase, a/b hammerhead</fullName>
    </submittedName>
</protein>
<dbReference type="Gene3D" id="3.30.365.10">
    <property type="entry name" value="Aldehyde oxidase/xanthine dehydrogenase, molybdopterin binding domain"/>
    <property type="match status" value="4"/>
</dbReference>
<organism evidence="5 6">
    <name type="scientific">Streptomyces xiamenensis</name>
    <dbReference type="NCBI Taxonomy" id="408015"/>
    <lineage>
        <taxon>Bacteria</taxon>
        <taxon>Bacillati</taxon>
        <taxon>Actinomycetota</taxon>
        <taxon>Actinomycetes</taxon>
        <taxon>Kitasatosporales</taxon>
        <taxon>Streptomycetaceae</taxon>
        <taxon>Streptomyces</taxon>
    </lineage>
</organism>
<dbReference type="GO" id="GO:0005506">
    <property type="term" value="F:iron ion binding"/>
    <property type="evidence" value="ECO:0007669"/>
    <property type="project" value="InterPro"/>
</dbReference>
<dbReference type="SUPFAM" id="SSF54665">
    <property type="entry name" value="CO dehydrogenase molybdoprotein N-domain-like"/>
    <property type="match status" value="1"/>
</dbReference>
<keyword evidence="1" id="KW-0500">Molybdenum</keyword>
<dbReference type="GO" id="GO:0016491">
    <property type="term" value="F:oxidoreductase activity"/>
    <property type="evidence" value="ECO:0007669"/>
    <property type="project" value="UniProtKB-KW"/>
</dbReference>
<evidence type="ECO:0000256" key="2">
    <source>
        <dbReference type="ARBA" id="ARBA00023002"/>
    </source>
</evidence>
<dbReference type="InterPro" id="IPR046867">
    <property type="entry name" value="AldOxase/xan_DH_MoCoBD2"/>
</dbReference>
<evidence type="ECO:0000313" key="6">
    <source>
        <dbReference type="Proteomes" id="UP000034034"/>
    </source>
</evidence>
<dbReference type="AlphaFoldDB" id="A0A0F7FNR4"/>
<dbReference type="InterPro" id="IPR000674">
    <property type="entry name" value="Ald_Oxase/Xan_DH_a/b"/>
</dbReference>
<dbReference type="InterPro" id="IPR016208">
    <property type="entry name" value="Ald_Oxase/xanthine_DH-like"/>
</dbReference>
<feature type="domain" description="Aldehyde oxidase/xanthine dehydrogenase a/b hammerhead" evidence="4">
    <location>
        <begin position="135"/>
        <end position="246"/>
    </location>
</feature>
<evidence type="ECO:0000259" key="4">
    <source>
        <dbReference type="SMART" id="SM01008"/>
    </source>
</evidence>
<dbReference type="STRING" id="408015.SXIM_02180"/>
<dbReference type="Pfam" id="PF20256">
    <property type="entry name" value="MoCoBD_2"/>
    <property type="match status" value="1"/>
</dbReference>
<keyword evidence="6" id="KW-1185">Reference proteome</keyword>